<dbReference type="EMBL" id="FMZV01000035">
    <property type="protein sequence ID" value="SDE75881.1"/>
    <property type="molecule type" value="Genomic_DNA"/>
</dbReference>
<gene>
    <name evidence="1" type="ORF">SAMN04488239_13510</name>
</gene>
<name>A0A1G7FIZ6_9RHOB</name>
<reference evidence="2" key="1">
    <citation type="submission" date="2016-10" db="EMBL/GenBank/DDBJ databases">
        <authorList>
            <person name="Varghese N."/>
            <person name="Submissions S."/>
        </authorList>
    </citation>
    <scope>NUCLEOTIDE SEQUENCE [LARGE SCALE GENOMIC DNA]</scope>
    <source>
        <strain evidence="2">CGMCC 1.9108</strain>
    </source>
</reference>
<evidence type="ECO:0000313" key="2">
    <source>
        <dbReference type="Proteomes" id="UP000199628"/>
    </source>
</evidence>
<protein>
    <submittedName>
        <fullName evidence="1">Uncharacterized protein</fullName>
    </submittedName>
</protein>
<dbReference type="Proteomes" id="UP000199628">
    <property type="component" value="Unassembled WGS sequence"/>
</dbReference>
<sequence length="51" mass="5670">MSLWEDLRGYLVDKVHGEVRGSVEPVDTALHLGTLLKCTHQCVKDVGGFCR</sequence>
<accession>A0A1G7FIZ6</accession>
<keyword evidence="2" id="KW-1185">Reference proteome</keyword>
<dbReference type="AlphaFoldDB" id="A0A1G7FIZ6"/>
<organism evidence="1 2">
    <name type="scientific">Ruegeria marina</name>
    <dbReference type="NCBI Taxonomy" id="639004"/>
    <lineage>
        <taxon>Bacteria</taxon>
        <taxon>Pseudomonadati</taxon>
        <taxon>Pseudomonadota</taxon>
        <taxon>Alphaproteobacteria</taxon>
        <taxon>Rhodobacterales</taxon>
        <taxon>Roseobacteraceae</taxon>
        <taxon>Ruegeria</taxon>
    </lineage>
</organism>
<evidence type="ECO:0000313" key="1">
    <source>
        <dbReference type="EMBL" id="SDE75881.1"/>
    </source>
</evidence>
<proteinExistence type="predicted"/>